<proteinExistence type="predicted"/>
<gene>
    <name evidence="2" type="ORF">BDV95DRAFT_503123</name>
</gene>
<sequence>SHSHIQIVPRDNLDSTDDFQSVDNDLPTFRSPSLQFAPPVLQRPRPSNDIDDPTRRKSFADMARRYNETESAGAERRGPVSILNMIRFPKKHAKAGQALQPNQYEADTNYKGENSDDFDVNYTRVFGKRLPDLIILHEEIGEFDGQVVFIGHPNRDVTAHQWSSQAFQWVVIGKFSHAHSKIEGSIATDKLNGSDDSDDTIEYFKLAAETREQLIKDHGRPEEDKSAPPSGAGRNSSRRGKLADLERATSLSSSSVSVAGNKNGLSGGFGTHGSLRREPQAVTPASRNVTGDYLEDPFVTPTKPRHATLPSNRRIATPLARLPPGKSIANPYPVSSTLNASAVPYKRASIVTQMSGHSEPEKTTVDAPPAATLRFSDPDAVGQTAAREIANGLSQQEPTPQNLEGPFFVDSIPTAQNPLASLAVQMSEREKLVNWFRDGQRPARQQDYARNLMSTSMGNAKPRSVHGVGAIGDARAGGQYLNDYRNTPAYVRLYENLYEYVEGSRAHGIGAVDYSTRAWKPARLPLRDMRRDGNNSFFNDTQSKSSILQQSADAEAIANARPTRTSTGPVIARPSQPSHTHGPIINGPIGGQSSNRF</sequence>
<dbReference type="Proteomes" id="UP000481861">
    <property type="component" value="Unassembled WGS sequence"/>
</dbReference>
<reference evidence="2 3" key="1">
    <citation type="submission" date="2020-01" db="EMBL/GenBank/DDBJ databases">
        <authorList>
            <consortium name="DOE Joint Genome Institute"/>
            <person name="Haridas S."/>
            <person name="Albert R."/>
            <person name="Binder M."/>
            <person name="Bloem J."/>
            <person name="Labutti K."/>
            <person name="Salamov A."/>
            <person name="Andreopoulos B."/>
            <person name="Baker S.E."/>
            <person name="Barry K."/>
            <person name="Bills G."/>
            <person name="Bluhm B.H."/>
            <person name="Cannon C."/>
            <person name="Castanera R."/>
            <person name="Culley D.E."/>
            <person name="Daum C."/>
            <person name="Ezra D."/>
            <person name="Gonzalez J.B."/>
            <person name="Henrissat B."/>
            <person name="Kuo A."/>
            <person name="Liang C."/>
            <person name="Lipzen A."/>
            <person name="Lutzoni F."/>
            <person name="Magnuson J."/>
            <person name="Mondo S."/>
            <person name="Nolan M."/>
            <person name="Ohm R."/>
            <person name="Pangilinan J."/>
            <person name="Park H.-J.H."/>
            <person name="Ramirez L."/>
            <person name="Alfaro M."/>
            <person name="Sun H."/>
            <person name="Tritt A."/>
            <person name="Yoshinaga Y."/>
            <person name="Zwiers L.-H.L."/>
            <person name="Turgeon B.G."/>
            <person name="Goodwin S.B."/>
            <person name="Spatafora J.W."/>
            <person name="Crous P.W."/>
            <person name="Grigoriev I.V."/>
        </authorList>
    </citation>
    <scope>NUCLEOTIDE SEQUENCE [LARGE SCALE GENOMIC DNA]</scope>
    <source>
        <strain evidence="2 3">CBS 611.86</strain>
    </source>
</reference>
<accession>A0A7C8I094</accession>
<feature type="region of interest" description="Disordered" evidence="1">
    <location>
        <begin position="559"/>
        <end position="597"/>
    </location>
</feature>
<keyword evidence="3" id="KW-1185">Reference proteome</keyword>
<feature type="non-terminal residue" evidence="2">
    <location>
        <position position="1"/>
    </location>
</feature>
<evidence type="ECO:0000256" key="1">
    <source>
        <dbReference type="SAM" id="MobiDB-lite"/>
    </source>
</evidence>
<organism evidence="2 3">
    <name type="scientific">Massariosphaeria phaeospora</name>
    <dbReference type="NCBI Taxonomy" id="100035"/>
    <lineage>
        <taxon>Eukaryota</taxon>
        <taxon>Fungi</taxon>
        <taxon>Dikarya</taxon>
        <taxon>Ascomycota</taxon>
        <taxon>Pezizomycotina</taxon>
        <taxon>Dothideomycetes</taxon>
        <taxon>Pleosporomycetidae</taxon>
        <taxon>Pleosporales</taxon>
        <taxon>Pleosporales incertae sedis</taxon>
        <taxon>Massariosphaeria</taxon>
    </lineage>
</organism>
<feature type="compositionally biased region" description="Basic and acidic residues" evidence="1">
    <location>
        <begin position="46"/>
        <end position="55"/>
    </location>
</feature>
<evidence type="ECO:0000313" key="3">
    <source>
        <dbReference type="Proteomes" id="UP000481861"/>
    </source>
</evidence>
<protein>
    <submittedName>
        <fullName evidence="2">Uncharacterized protein</fullName>
    </submittedName>
</protein>
<feature type="region of interest" description="Disordered" evidence="1">
    <location>
        <begin position="1"/>
        <end position="55"/>
    </location>
</feature>
<evidence type="ECO:0000313" key="2">
    <source>
        <dbReference type="EMBL" id="KAF2867137.1"/>
    </source>
</evidence>
<dbReference type="EMBL" id="JAADJZ010000024">
    <property type="protein sequence ID" value="KAF2867137.1"/>
    <property type="molecule type" value="Genomic_DNA"/>
</dbReference>
<dbReference type="AlphaFoldDB" id="A0A7C8I094"/>
<feature type="compositionally biased region" description="Basic and acidic residues" evidence="1">
    <location>
        <begin position="215"/>
        <end position="226"/>
    </location>
</feature>
<dbReference type="OrthoDB" id="10251048at2759"/>
<name>A0A7C8I094_9PLEO</name>
<feature type="region of interest" description="Disordered" evidence="1">
    <location>
        <begin position="215"/>
        <end position="309"/>
    </location>
</feature>
<comment type="caution">
    <text evidence="2">The sequence shown here is derived from an EMBL/GenBank/DDBJ whole genome shotgun (WGS) entry which is preliminary data.</text>
</comment>